<evidence type="ECO:0000313" key="4">
    <source>
        <dbReference type="Proteomes" id="UP000242427"/>
    </source>
</evidence>
<feature type="compositionally biased region" description="Basic and acidic residues" evidence="1">
    <location>
        <begin position="28"/>
        <end position="38"/>
    </location>
</feature>
<sequence length="166" mass="16473">PTPGPTRRPSAPPAPGEGRLAGTSAGEGRLHPGRDPGRTTRPGPPSISGSLSSDDPSGPPSADPSDDTGTEAGEDADDTVEDVPGEDAPDTAPPAAVDEAGGVPEQPQGPAGPVTPDPVSTRSSAPHAARTAAYGDRVLRVLPLGTGLALTGLGLGFFALRLRRAK</sequence>
<evidence type="ECO:0000256" key="1">
    <source>
        <dbReference type="SAM" id="MobiDB-lite"/>
    </source>
</evidence>
<keyword evidence="2" id="KW-0472">Membrane</keyword>
<comment type="caution">
    <text evidence="3">The sequence shown here is derived from an EMBL/GenBank/DDBJ whole genome shotgun (WGS) entry which is preliminary data.</text>
</comment>
<keyword evidence="2" id="KW-0812">Transmembrane</keyword>
<organism evidence="3 4">
    <name type="scientific">Streptosporangium nondiastaticum</name>
    <dbReference type="NCBI Taxonomy" id="35764"/>
    <lineage>
        <taxon>Bacteria</taxon>
        <taxon>Bacillati</taxon>
        <taxon>Actinomycetota</taxon>
        <taxon>Actinomycetes</taxon>
        <taxon>Streptosporangiales</taxon>
        <taxon>Streptosporangiaceae</taxon>
        <taxon>Streptosporangium</taxon>
    </lineage>
</organism>
<feature type="compositionally biased region" description="Acidic residues" evidence="1">
    <location>
        <begin position="64"/>
        <end position="89"/>
    </location>
</feature>
<evidence type="ECO:0000256" key="2">
    <source>
        <dbReference type="SAM" id="Phobius"/>
    </source>
</evidence>
<protein>
    <submittedName>
        <fullName evidence="3">Uncharacterized protein</fullName>
    </submittedName>
</protein>
<accession>A0A9X7JS12</accession>
<proteinExistence type="predicted"/>
<name>A0A9X7JS12_9ACTN</name>
<keyword evidence="4" id="KW-1185">Reference proteome</keyword>
<evidence type="ECO:0000313" key="3">
    <source>
        <dbReference type="EMBL" id="PSJ28722.1"/>
    </source>
</evidence>
<feature type="transmembrane region" description="Helical" evidence="2">
    <location>
        <begin position="141"/>
        <end position="160"/>
    </location>
</feature>
<feature type="compositionally biased region" description="Pro residues" evidence="1">
    <location>
        <begin position="1"/>
        <end position="15"/>
    </location>
</feature>
<feature type="non-terminal residue" evidence="3">
    <location>
        <position position="1"/>
    </location>
</feature>
<feature type="compositionally biased region" description="Low complexity" evidence="1">
    <location>
        <begin position="46"/>
        <end position="56"/>
    </location>
</feature>
<gene>
    <name evidence="3" type="ORF">B7P34_10505</name>
</gene>
<dbReference type="AlphaFoldDB" id="A0A9X7JS12"/>
<keyword evidence="2" id="KW-1133">Transmembrane helix</keyword>
<dbReference type="Proteomes" id="UP000242427">
    <property type="component" value="Unassembled WGS sequence"/>
</dbReference>
<feature type="region of interest" description="Disordered" evidence="1">
    <location>
        <begin position="1"/>
        <end position="128"/>
    </location>
</feature>
<dbReference type="EMBL" id="PXWG01000018">
    <property type="protein sequence ID" value="PSJ28722.1"/>
    <property type="molecule type" value="Genomic_DNA"/>
</dbReference>
<reference evidence="3 4" key="1">
    <citation type="submission" date="2018-03" db="EMBL/GenBank/DDBJ databases">
        <title>Chitinolytic properties of Streptosporangium nondiastaticum TBG75A20.</title>
        <authorList>
            <person name="Gayathri V."/>
            <person name="Shiburaj S."/>
        </authorList>
    </citation>
    <scope>NUCLEOTIDE SEQUENCE [LARGE SCALE GENOMIC DNA]</scope>
    <source>
        <strain evidence="3 4">TBG75A20</strain>
    </source>
</reference>